<protein>
    <submittedName>
        <fullName evidence="3">Nuclease-related domain-containing protein</fullName>
    </submittedName>
</protein>
<organism evidence="3 4">
    <name type="scientific">Virgibacillus byunsanensis</name>
    <dbReference type="NCBI Taxonomy" id="570945"/>
    <lineage>
        <taxon>Bacteria</taxon>
        <taxon>Bacillati</taxon>
        <taxon>Bacillota</taxon>
        <taxon>Bacilli</taxon>
        <taxon>Bacillales</taxon>
        <taxon>Bacillaceae</taxon>
        <taxon>Virgibacillus</taxon>
    </lineage>
</organism>
<feature type="region of interest" description="Disordered" evidence="1">
    <location>
        <begin position="1"/>
        <end position="36"/>
    </location>
</feature>
<comment type="caution">
    <text evidence="3">The sequence shown here is derived from an EMBL/GenBank/DDBJ whole genome shotgun (WGS) entry which is preliminary data.</text>
</comment>
<dbReference type="RefSeq" id="WP_390364712.1">
    <property type="nucleotide sequence ID" value="NZ_JBHTKJ010000073.1"/>
</dbReference>
<dbReference type="PROSITE" id="PS50965">
    <property type="entry name" value="NERD"/>
    <property type="match status" value="1"/>
</dbReference>
<dbReference type="Proteomes" id="UP001597040">
    <property type="component" value="Unassembled WGS sequence"/>
</dbReference>
<proteinExistence type="predicted"/>
<feature type="compositionally biased region" description="Basic and acidic residues" evidence="1">
    <location>
        <begin position="16"/>
        <end position="26"/>
    </location>
</feature>
<dbReference type="InterPro" id="IPR011528">
    <property type="entry name" value="NERD"/>
</dbReference>
<dbReference type="Pfam" id="PF08378">
    <property type="entry name" value="NERD"/>
    <property type="match status" value="1"/>
</dbReference>
<sequence length="321" mass="37257">MEVKPRETPDQMLHTEALDRRLDENHKSKRKVHKKAKTLRKGFQGEESLHFILGFLEEDKYHILHNLRLKDVFGFFQIDTLILSAQLNLITEVKNFFGTITYDGMGQTIRTANDKEEGFKNHVEQVRMQHLRLLRWLRQFDLPPIPLEKLVVYSDPGTIIKNITNDPAITNTVIHKENLLTKINQFNAIHQSKILSDEQLRKLSYELIAAHTPEDVDVMKLYEVSKDDIKPGVICPSCNAMPMSRIYGKWKCEQCGTESKDAHIAALKDYCILIGNTINNREAREFLMLDSIYITKKLLQKEQFTQIGSTSGRKYILEFQN</sequence>
<keyword evidence="4" id="KW-1185">Reference proteome</keyword>
<reference evidence="4" key="1">
    <citation type="journal article" date="2019" name="Int. J. Syst. Evol. Microbiol.">
        <title>The Global Catalogue of Microorganisms (GCM) 10K type strain sequencing project: providing services to taxonomists for standard genome sequencing and annotation.</title>
        <authorList>
            <consortium name="The Broad Institute Genomics Platform"/>
            <consortium name="The Broad Institute Genome Sequencing Center for Infectious Disease"/>
            <person name="Wu L."/>
            <person name="Ma J."/>
        </authorList>
    </citation>
    <scope>NUCLEOTIDE SEQUENCE [LARGE SCALE GENOMIC DNA]</scope>
    <source>
        <strain evidence="4">CCUG 56754</strain>
    </source>
</reference>
<gene>
    <name evidence="3" type="ORF">ACFQ3N_19375</name>
</gene>
<evidence type="ECO:0000259" key="2">
    <source>
        <dbReference type="PROSITE" id="PS50965"/>
    </source>
</evidence>
<evidence type="ECO:0000313" key="3">
    <source>
        <dbReference type="EMBL" id="MFD1040542.1"/>
    </source>
</evidence>
<feature type="compositionally biased region" description="Basic residues" evidence="1">
    <location>
        <begin position="27"/>
        <end position="36"/>
    </location>
</feature>
<evidence type="ECO:0000256" key="1">
    <source>
        <dbReference type="SAM" id="MobiDB-lite"/>
    </source>
</evidence>
<accession>A0ABW3LR87</accession>
<dbReference type="EMBL" id="JBHTKJ010000073">
    <property type="protein sequence ID" value="MFD1040542.1"/>
    <property type="molecule type" value="Genomic_DNA"/>
</dbReference>
<feature type="domain" description="NERD" evidence="2">
    <location>
        <begin position="41"/>
        <end position="160"/>
    </location>
</feature>
<name>A0ABW3LR87_9BACI</name>
<evidence type="ECO:0000313" key="4">
    <source>
        <dbReference type="Proteomes" id="UP001597040"/>
    </source>
</evidence>